<accession>A0A8J8MFD2</accession>
<dbReference type="SUPFAM" id="SSF52540">
    <property type="entry name" value="P-loop containing nucleoside triphosphate hydrolases"/>
    <property type="match status" value="2"/>
</dbReference>
<dbReference type="EMBL" id="CP058561">
    <property type="protein sequence ID" value="QUH31620.1"/>
    <property type="molecule type" value="Genomic_DNA"/>
</dbReference>
<protein>
    <submittedName>
        <fullName evidence="10">Sugar ABC transporter ATP-binding protein</fullName>
    </submittedName>
</protein>
<evidence type="ECO:0000256" key="1">
    <source>
        <dbReference type="ARBA" id="ARBA00022448"/>
    </source>
</evidence>
<keyword evidence="5" id="KW-0547">Nucleotide-binding</keyword>
<dbReference type="InterPro" id="IPR017871">
    <property type="entry name" value="ABC_transporter-like_CS"/>
</dbReference>
<dbReference type="InterPro" id="IPR003439">
    <property type="entry name" value="ABC_transporter-like_ATP-bd"/>
</dbReference>
<dbReference type="PANTHER" id="PTHR43790">
    <property type="entry name" value="CARBOHYDRATE TRANSPORT ATP-BINDING PROTEIN MG119-RELATED"/>
    <property type="match status" value="1"/>
</dbReference>
<dbReference type="Proteomes" id="UP000677305">
    <property type="component" value="Chromosome"/>
</dbReference>
<sequence>MSKPILIAKNIYKSFGGIKALKGVDLNINEGEIRCIAGENGCGKSTIVKIASGVYKADSGTIQINGHMYEELNPITSINEGIQVIYQDLSLFNHMSVAENIAFNKQIYEKKHYMNWKEVKKLVSKQLEQIGVDLDLDAPVGSLSIANRQLTAISRALMLNAKILFMDEPTTALTKTEVDRLLSIVVELKKKGLGIVFISHKLNEVFEVADQITILRDGIKVGDFATNELNEKSLSFYMTGREVEYPKYIRNVKENKQLLEVKELTKKDNYENINFTLNKGDILGITGLLGSGRTELALSLFGLNKPDEGKILIDKKEVVIKKPENAVEYGIALLPEDRHTQGLFLNQSIKENVSSTILDSLKSSFGFINKSKNTKYATDVVYGMNVNTKNINLLSKNLSGGNQQKIVIGKWVVREPKIFILDSPTVGIDIGSKAEIYKKIHDYANQGMGVILISDEIEEILANANKLLVMYNGHIIKSYNEEEMQDPNIKTILINQINNPVNMEV</sequence>
<evidence type="ECO:0000256" key="7">
    <source>
        <dbReference type="ARBA" id="ARBA00022967"/>
    </source>
</evidence>
<name>A0A8J8MFD2_9FIRM</name>
<dbReference type="GO" id="GO:0005524">
    <property type="term" value="F:ATP binding"/>
    <property type="evidence" value="ECO:0007669"/>
    <property type="project" value="UniProtKB-KW"/>
</dbReference>
<gene>
    <name evidence="10" type="ORF">HYG85_22890</name>
</gene>
<dbReference type="SMART" id="SM00382">
    <property type="entry name" value="AAA"/>
    <property type="match status" value="2"/>
</dbReference>
<dbReference type="RefSeq" id="WP_212691587.1">
    <property type="nucleotide sequence ID" value="NZ_CP058561.1"/>
</dbReference>
<evidence type="ECO:0000256" key="5">
    <source>
        <dbReference type="ARBA" id="ARBA00022741"/>
    </source>
</evidence>
<dbReference type="InterPro" id="IPR050107">
    <property type="entry name" value="ABC_carbohydrate_import_ATPase"/>
</dbReference>
<evidence type="ECO:0000313" key="11">
    <source>
        <dbReference type="Proteomes" id="UP000677305"/>
    </source>
</evidence>
<evidence type="ECO:0000256" key="4">
    <source>
        <dbReference type="ARBA" id="ARBA00022737"/>
    </source>
</evidence>
<dbReference type="PROSITE" id="PS00211">
    <property type="entry name" value="ABC_TRANSPORTER_1"/>
    <property type="match status" value="1"/>
</dbReference>
<dbReference type="PROSITE" id="PS50893">
    <property type="entry name" value="ABC_TRANSPORTER_2"/>
    <property type="match status" value="2"/>
</dbReference>
<keyword evidence="1" id="KW-0813">Transport</keyword>
<keyword evidence="4" id="KW-0677">Repeat</keyword>
<evidence type="ECO:0000256" key="8">
    <source>
        <dbReference type="ARBA" id="ARBA00023136"/>
    </source>
</evidence>
<feature type="domain" description="ABC transporter" evidence="9">
    <location>
        <begin position="249"/>
        <end position="497"/>
    </location>
</feature>
<reference evidence="10 11" key="1">
    <citation type="submission" date="2020-07" db="EMBL/GenBank/DDBJ databases">
        <title>Vallitalea guaymasensis genome.</title>
        <authorList>
            <person name="Postec A."/>
        </authorList>
    </citation>
    <scope>NUCLEOTIDE SEQUENCE [LARGE SCALE GENOMIC DNA]</scope>
    <source>
        <strain evidence="10 11">Ra1766G1</strain>
    </source>
</reference>
<proteinExistence type="predicted"/>
<feature type="domain" description="ABC transporter" evidence="9">
    <location>
        <begin position="6"/>
        <end position="242"/>
    </location>
</feature>
<keyword evidence="3" id="KW-0762">Sugar transport</keyword>
<keyword evidence="8" id="KW-0472">Membrane</keyword>
<dbReference type="PANTHER" id="PTHR43790:SF1">
    <property type="entry name" value="XYLOSE IMPORT ATP-BINDING PROTEIN XYLG"/>
    <property type="match status" value="1"/>
</dbReference>
<dbReference type="CDD" id="cd03216">
    <property type="entry name" value="ABC_Carb_Monos_I"/>
    <property type="match status" value="1"/>
</dbReference>
<dbReference type="GO" id="GO:0016887">
    <property type="term" value="F:ATP hydrolysis activity"/>
    <property type="evidence" value="ECO:0007669"/>
    <property type="project" value="InterPro"/>
</dbReference>
<keyword evidence="2" id="KW-1003">Cell membrane</keyword>
<keyword evidence="7" id="KW-1278">Translocase</keyword>
<dbReference type="Gene3D" id="3.40.50.300">
    <property type="entry name" value="P-loop containing nucleotide triphosphate hydrolases"/>
    <property type="match status" value="2"/>
</dbReference>
<dbReference type="InterPro" id="IPR003593">
    <property type="entry name" value="AAA+_ATPase"/>
</dbReference>
<organism evidence="10 11">
    <name type="scientific">Vallitalea guaymasensis</name>
    <dbReference type="NCBI Taxonomy" id="1185412"/>
    <lineage>
        <taxon>Bacteria</taxon>
        <taxon>Bacillati</taxon>
        <taxon>Bacillota</taxon>
        <taxon>Clostridia</taxon>
        <taxon>Lachnospirales</taxon>
        <taxon>Vallitaleaceae</taxon>
        <taxon>Vallitalea</taxon>
    </lineage>
</organism>
<evidence type="ECO:0000256" key="3">
    <source>
        <dbReference type="ARBA" id="ARBA00022597"/>
    </source>
</evidence>
<dbReference type="InterPro" id="IPR027417">
    <property type="entry name" value="P-loop_NTPase"/>
</dbReference>
<evidence type="ECO:0000256" key="6">
    <source>
        <dbReference type="ARBA" id="ARBA00022840"/>
    </source>
</evidence>
<evidence type="ECO:0000256" key="2">
    <source>
        <dbReference type="ARBA" id="ARBA00022475"/>
    </source>
</evidence>
<evidence type="ECO:0000259" key="9">
    <source>
        <dbReference type="PROSITE" id="PS50893"/>
    </source>
</evidence>
<keyword evidence="6 10" id="KW-0067">ATP-binding</keyword>
<evidence type="ECO:0000313" key="10">
    <source>
        <dbReference type="EMBL" id="QUH31620.1"/>
    </source>
</evidence>
<dbReference type="KEGG" id="vgu:HYG85_22890"/>
<dbReference type="Pfam" id="PF00005">
    <property type="entry name" value="ABC_tran"/>
    <property type="match status" value="2"/>
</dbReference>
<dbReference type="CDD" id="cd03215">
    <property type="entry name" value="ABC_Carb_Monos_II"/>
    <property type="match status" value="1"/>
</dbReference>
<keyword evidence="11" id="KW-1185">Reference proteome</keyword>
<dbReference type="AlphaFoldDB" id="A0A8J8MFD2"/>